<accession>A0A1G1YMZ7</accession>
<dbReference type="Pfam" id="PF05635">
    <property type="entry name" value="23S_rRNA_IVP"/>
    <property type="match status" value="1"/>
</dbReference>
<dbReference type="STRING" id="1797545.A3B15_02730"/>
<reference evidence="1 2" key="1">
    <citation type="journal article" date="2016" name="Nat. Commun.">
        <title>Thousands of microbial genomes shed light on interconnected biogeochemical processes in an aquifer system.</title>
        <authorList>
            <person name="Anantharaman K."/>
            <person name="Brown C.T."/>
            <person name="Hug L.A."/>
            <person name="Sharon I."/>
            <person name="Castelle C.J."/>
            <person name="Probst A.J."/>
            <person name="Thomas B.C."/>
            <person name="Singh A."/>
            <person name="Wilkins M.J."/>
            <person name="Karaoz U."/>
            <person name="Brodie E.L."/>
            <person name="Williams K.H."/>
            <person name="Hubbard S.S."/>
            <person name="Banfield J.F."/>
        </authorList>
    </citation>
    <scope>NUCLEOTIDE SEQUENCE [LARGE SCALE GENOMIC DNA]</scope>
</reference>
<dbReference type="InterPro" id="IPR012657">
    <property type="entry name" value="23S_rRNA-intervening_sequence"/>
</dbReference>
<comment type="caution">
    <text evidence="1">The sequence shown here is derived from an EMBL/GenBank/DDBJ whole genome shotgun (WGS) entry which is preliminary data.</text>
</comment>
<protein>
    <submittedName>
        <fullName evidence="1">Four helix bundle protein</fullName>
    </submittedName>
</protein>
<name>A0A1G1YMZ7_9BACT</name>
<dbReference type="SUPFAM" id="SSF158446">
    <property type="entry name" value="IVS-encoded protein-like"/>
    <property type="match status" value="1"/>
</dbReference>
<sequence length="123" mass="14233">MAFSTFKDLLVWQKAHALTKLIYEITGSFPISEKFSLANQIRRAAVSVPSNVVEGLRRKSLKDSLNFFNIAEGSLEELKYQLLLSFELKFMDQERFEKAEDLACQTGKLLYRFIQSQKKNLPH</sequence>
<dbReference type="PANTHER" id="PTHR38471">
    <property type="entry name" value="FOUR HELIX BUNDLE PROTEIN"/>
    <property type="match status" value="1"/>
</dbReference>
<dbReference type="AlphaFoldDB" id="A0A1G1YMZ7"/>
<dbReference type="InterPro" id="IPR036583">
    <property type="entry name" value="23S_rRNA_IVS_sf"/>
</dbReference>
<dbReference type="Gene3D" id="1.20.1440.60">
    <property type="entry name" value="23S rRNA-intervening sequence"/>
    <property type="match status" value="1"/>
</dbReference>
<dbReference type="Proteomes" id="UP000177250">
    <property type="component" value="Unassembled WGS sequence"/>
</dbReference>
<evidence type="ECO:0000313" key="2">
    <source>
        <dbReference type="Proteomes" id="UP000177250"/>
    </source>
</evidence>
<gene>
    <name evidence="1" type="ORF">A3B15_02730</name>
</gene>
<evidence type="ECO:0000313" key="1">
    <source>
        <dbReference type="EMBL" id="OGY53176.1"/>
    </source>
</evidence>
<dbReference type="EMBL" id="MHIO01000035">
    <property type="protein sequence ID" value="OGY53176.1"/>
    <property type="molecule type" value="Genomic_DNA"/>
</dbReference>
<dbReference type="NCBIfam" id="TIGR02436">
    <property type="entry name" value="four helix bundle protein"/>
    <property type="match status" value="1"/>
</dbReference>
<proteinExistence type="predicted"/>
<dbReference type="CDD" id="cd16377">
    <property type="entry name" value="23S_rRNA_IVP_like"/>
    <property type="match status" value="1"/>
</dbReference>
<organism evidence="1 2">
    <name type="scientific">Candidatus Buchananbacteria bacterium RIFCSPLOWO2_01_FULL_45_31</name>
    <dbReference type="NCBI Taxonomy" id="1797545"/>
    <lineage>
        <taxon>Bacteria</taxon>
        <taxon>Candidatus Buchananiibacteriota</taxon>
    </lineage>
</organism>
<dbReference type="PANTHER" id="PTHR38471:SF2">
    <property type="entry name" value="FOUR HELIX BUNDLE PROTEIN"/>
    <property type="match status" value="1"/>
</dbReference>